<dbReference type="Pfam" id="PF14432">
    <property type="entry name" value="DYW_deaminase"/>
    <property type="match status" value="1"/>
</dbReference>
<evidence type="ECO:0000313" key="3">
    <source>
        <dbReference type="EMBL" id="ABP02623.1"/>
    </source>
</evidence>
<organism evidence="3">
    <name type="scientific">Medicago truncatula</name>
    <name type="common">Barrel medic</name>
    <name type="synonym">Medicago tribuloides</name>
    <dbReference type="NCBI Taxonomy" id="3880"/>
    <lineage>
        <taxon>Eukaryota</taxon>
        <taxon>Viridiplantae</taxon>
        <taxon>Streptophyta</taxon>
        <taxon>Embryophyta</taxon>
        <taxon>Tracheophyta</taxon>
        <taxon>Spermatophyta</taxon>
        <taxon>Magnoliopsida</taxon>
        <taxon>eudicotyledons</taxon>
        <taxon>Gunneridae</taxon>
        <taxon>Pentapetalae</taxon>
        <taxon>rosids</taxon>
        <taxon>fabids</taxon>
        <taxon>Fabales</taxon>
        <taxon>Fabaceae</taxon>
        <taxon>Papilionoideae</taxon>
        <taxon>50 kb inversion clade</taxon>
        <taxon>NPAAA clade</taxon>
        <taxon>Hologalegina</taxon>
        <taxon>IRL clade</taxon>
        <taxon>Trifolieae</taxon>
        <taxon>Medicago</taxon>
    </lineage>
</organism>
<comment type="similarity">
    <text evidence="1">Belongs to the PPR family. PCMP-H subfamily.</text>
</comment>
<accession>A4PRJ3</accession>
<protein>
    <submittedName>
        <fullName evidence="3">Tetratricopeptide-like helical, related</fullName>
    </submittedName>
</protein>
<evidence type="ECO:0000259" key="2">
    <source>
        <dbReference type="Pfam" id="PF14432"/>
    </source>
</evidence>
<gene>
    <name evidence="3" type="ORF">MtrDRAFT_AC139526g47v2</name>
</gene>
<sequence>MFFKMGPQNSGITKQDSYVLSWIVPIQRKREYRLLRRTRSKNEGEGYVSSIKLVLHDVEEEEKERTLKYLSENLAAALGILTIPVGRPNRVMKKRVYVCEDCRSAIKHMSKIVGRLITLRDSHRFNESICSCGEYW</sequence>
<reference evidence="3" key="2">
    <citation type="submission" date="2007-04" db="EMBL/GenBank/DDBJ databases">
        <authorList>
            <consortium name="The International Medicago Genome Annotation Group"/>
        </authorList>
    </citation>
    <scope>NUCLEOTIDE SEQUENCE</scope>
</reference>
<dbReference type="GO" id="GO:0008270">
    <property type="term" value="F:zinc ion binding"/>
    <property type="evidence" value="ECO:0007669"/>
    <property type="project" value="InterPro"/>
</dbReference>
<proteinExistence type="inferred from homology"/>
<name>A4PRJ3_MEDTR</name>
<dbReference type="AlphaFoldDB" id="A4PRJ3"/>
<reference evidence="3" key="1">
    <citation type="submission" date="2006-03" db="EMBL/GenBank/DDBJ databases">
        <authorList>
            <person name="Shaull S."/>
            <person name="Lin S."/>
            <person name="Dixon R."/>
            <person name="May G."/>
            <person name="Sumner L."/>
            <person name="Gonzales B."/>
            <person name="Cook D."/>
            <person name="Kim D."/>
            <person name="Roe B.A."/>
        </authorList>
    </citation>
    <scope>NUCLEOTIDE SEQUENCE</scope>
</reference>
<dbReference type="InterPro" id="IPR032867">
    <property type="entry name" value="DYW_dom"/>
</dbReference>
<dbReference type="EMBL" id="AC139526">
    <property type="protein sequence ID" value="ABP02623.1"/>
    <property type="molecule type" value="Genomic_DNA"/>
</dbReference>
<feature type="domain" description="DYW" evidence="2">
    <location>
        <begin position="46"/>
        <end position="136"/>
    </location>
</feature>
<evidence type="ECO:0000256" key="1">
    <source>
        <dbReference type="ARBA" id="ARBA00006643"/>
    </source>
</evidence>